<reference evidence="2" key="1">
    <citation type="submission" date="2015-07" db="EMBL/GenBank/DDBJ databases">
        <authorList>
            <consortium name="Consortium for Microbial Forensics and Genomics (microFORGE)"/>
            <person name="Knight B.M."/>
            <person name="Roberts D.P."/>
            <person name="Lin D."/>
            <person name="Hari K."/>
            <person name="Fletcher J."/>
            <person name="Melcher U."/>
            <person name="Blagden T."/>
            <person name="Winegar R.A."/>
        </authorList>
    </citation>
    <scope>NUCLEOTIDE SEQUENCE [LARGE SCALE GENOMIC DNA]</scope>
    <source>
        <strain evidence="2">NRRL B-1447</strain>
    </source>
</reference>
<dbReference type="Proteomes" id="UP000037084">
    <property type="component" value="Unassembled WGS sequence"/>
</dbReference>
<evidence type="ECO:0000313" key="1">
    <source>
        <dbReference type="EMBL" id="KOG55138.1"/>
    </source>
</evidence>
<sequence>MMQVQIPTPPPEEFVFWRLMPSRLPSRIHAARQGAVHETQAVEMTEVDVVSPLSDLVDGQS</sequence>
<gene>
    <name evidence="1" type="ORF">ADK75_11785</name>
</gene>
<dbReference type="AlphaFoldDB" id="A0A0L8MXS9"/>
<organism evidence="1 2">
    <name type="scientific">Streptomyces virginiae</name>
    <name type="common">Streptomyces cinnamonensis</name>
    <dbReference type="NCBI Taxonomy" id="1961"/>
    <lineage>
        <taxon>Bacteria</taxon>
        <taxon>Bacillati</taxon>
        <taxon>Actinomycetota</taxon>
        <taxon>Actinomycetes</taxon>
        <taxon>Kitasatosporales</taxon>
        <taxon>Streptomycetaceae</taxon>
        <taxon>Streptomyces</taxon>
    </lineage>
</organism>
<comment type="caution">
    <text evidence="1">The sequence shown here is derived from an EMBL/GenBank/DDBJ whole genome shotgun (WGS) entry which is preliminary data.</text>
</comment>
<evidence type="ECO:0000313" key="2">
    <source>
        <dbReference type="Proteomes" id="UP000037084"/>
    </source>
</evidence>
<proteinExistence type="predicted"/>
<dbReference type="EMBL" id="LGUV01000111">
    <property type="protein sequence ID" value="KOG55138.1"/>
    <property type="molecule type" value="Genomic_DNA"/>
</dbReference>
<protein>
    <submittedName>
        <fullName evidence="1">Uncharacterized protein</fullName>
    </submittedName>
</protein>
<name>A0A0L8MXS9_STRVG</name>
<accession>A0A0L8MXS9</accession>